<dbReference type="AlphaFoldDB" id="A4X261"/>
<accession>A4X261</accession>
<keyword evidence="2" id="KW-1185">Reference proteome</keyword>
<dbReference type="PATRIC" id="fig|369723.5.peg.494"/>
<evidence type="ECO:0000313" key="2">
    <source>
        <dbReference type="Proteomes" id="UP000000235"/>
    </source>
</evidence>
<dbReference type="HOGENOM" id="CLU_1119788_0_0_11"/>
<name>A4X261_SALTO</name>
<dbReference type="eggNOG" id="ENOG5031UFY">
    <property type="taxonomic scope" value="Bacteria"/>
</dbReference>
<gene>
    <name evidence="1" type="ordered locus">Strop_0476</name>
</gene>
<organism evidence="1 2">
    <name type="scientific">Salinispora tropica (strain ATCC BAA-916 / DSM 44818 / JCM 13857 / NBRC 105044 / CNB-440)</name>
    <dbReference type="NCBI Taxonomy" id="369723"/>
    <lineage>
        <taxon>Bacteria</taxon>
        <taxon>Bacillati</taxon>
        <taxon>Actinomycetota</taxon>
        <taxon>Actinomycetes</taxon>
        <taxon>Micromonosporales</taxon>
        <taxon>Micromonosporaceae</taxon>
        <taxon>Salinispora</taxon>
    </lineage>
</organism>
<proteinExistence type="predicted"/>
<dbReference type="RefSeq" id="WP_011904395.1">
    <property type="nucleotide sequence ID" value="NC_009380.1"/>
</dbReference>
<dbReference type="KEGG" id="stp:Strop_0476"/>
<dbReference type="EMBL" id="CP000667">
    <property type="protein sequence ID" value="ABP52961.1"/>
    <property type="molecule type" value="Genomic_DNA"/>
</dbReference>
<dbReference type="Proteomes" id="UP000000235">
    <property type="component" value="Chromosome"/>
</dbReference>
<protein>
    <recommendedName>
        <fullName evidence="3">SUKH-3 immunity protein</fullName>
    </recommendedName>
</protein>
<dbReference type="Pfam" id="PF14433">
    <property type="entry name" value="SUKH-3"/>
    <property type="match status" value="1"/>
</dbReference>
<evidence type="ECO:0000313" key="1">
    <source>
        <dbReference type="EMBL" id="ABP52961.1"/>
    </source>
</evidence>
<evidence type="ECO:0008006" key="3">
    <source>
        <dbReference type="Google" id="ProtNLM"/>
    </source>
</evidence>
<reference evidence="2" key="1">
    <citation type="journal article" date="2007" name="Proc. Natl. Acad. Sci. U.S.A.">
        <title>Genome sequencing reveals complex secondary metabolome in the marine actinomycete Salinispora tropica.</title>
        <authorList>
            <person name="Udwary D.W."/>
            <person name="Zeigler L."/>
            <person name="Asolkar R.N."/>
            <person name="Singan V."/>
            <person name="Lapidus A."/>
            <person name="Fenical W."/>
            <person name="Jensen P.R."/>
            <person name="Moore B.S."/>
        </authorList>
    </citation>
    <scope>NUCLEOTIDE SEQUENCE [LARGE SCALE GENOMIC DNA]</scope>
    <source>
        <strain evidence="2">ATCC BAA-916 / DSM 44818 / CNB-440</strain>
    </source>
</reference>
<sequence length="253" mass="27467">MISRDEALARARRWAAAGRPGPPPEVDFYEFDLGFVASRREPLRFAPDGTPKPPSATGQPTVVIDRGTGRLSSWPPLSNQEIAEWYGKYHAAEGRFPPDVREVLDQAGWFPGRDMTAAVDLWLARFADELAGLECFPAVRAALIEFGGLILPQLGRSGEPGAGFASGIQPTRTGGVLADCSEIFAEEFNNPVFPLGNNADGPSELVMDAQGRVFQLHWADDFFIGPDIDTAIIALIRGGRMPAASDLTWRTDN</sequence>
<dbReference type="InterPro" id="IPR025850">
    <property type="entry name" value="SUKH-3"/>
</dbReference>